<dbReference type="PANTHER" id="PTHR43840">
    <property type="entry name" value="MITOCHONDRIAL METAL TRANSPORTER 1-RELATED"/>
    <property type="match status" value="1"/>
</dbReference>
<name>A0A4Q1SEL6_9BACT</name>
<accession>A0A4Q1SEL6</accession>
<feature type="domain" description="Cation efflux protein cytoplasmic" evidence="8">
    <location>
        <begin position="412"/>
        <end position="482"/>
    </location>
</feature>
<dbReference type="Pfam" id="PF01545">
    <property type="entry name" value="Cation_efflux"/>
    <property type="match status" value="1"/>
</dbReference>
<dbReference type="SUPFAM" id="SSF161111">
    <property type="entry name" value="Cation efflux protein transmembrane domain-like"/>
    <property type="match status" value="1"/>
</dbReference>
<evidence type="ECO:0000256" key="3">
    <source>
        <dbReference type="ARBA" id="ARBA00022448"/>
    </source>
</evidence>
<dbReference type="Gene3D" id="1.20.1510.10">
    <property type="entry name" value="Cation efflux protein transmembrane domain"/>
    <property type="match status" value="1"/>
</dbReference>
<dbReference type="Pfam" id="PF16916">
    <property type="entry name" value="ZT_dimer"/>
    <property type="match status" value="3"/>
</dbReference>
<dbReference type="NCBIfam" id="TIGR01297">
    <property type="entry name" value="CDF"/>
    <property type="match status" value="1"/>
</dbReference>
<evidence type="ECO:0000256" key="2">
    <source>
        <dbReference type="ARBA" id="ARBA00008114"/>
    </source>
</evidence>
<gene>
    <name evidence="9" type="ORF">ESZ00_13245</name>
</gene>
<keyword evidence="3" id="KW-0813">Transport</keyword>
<sequence length="489" mass="53179">MSSATPQNSSFATSASAATASSEKRAAAALSITAAVGITALKLAVGLMTGSLGMLSDAAHSGIDLFGAALTLFSVRVADKPADENHPYGHGKVENLSGFVETVLMLSSSVWITAEALLRIFAHPAPVRHSVWPFAVLLLSITVDYSRSRKLNAVAEQYHSDALAANALHFASDIWSSIAVLLGLGASWVGASQFGQRSGLSWLEYADPIAAIVVSGFILYFGLGLARKTIGALTDSIPSEMHRQVLAELAKIDGVLSVDQARMRRAGGMYFADVTLSLSRQMTFQSSEDVVEKATAAVQRVLPEADVVIRAVPRSTIAESIFDKVRGVASRNNVMLHDISVQSFEDGLHVEQHVELDEAMPLRRAHDFVRMLEDEIRRELPQVSDVLTHIESEPATIETAEAIERDRGIEGHLRRTASTMPDILDIHQVTVRRVNDRLQLACHCTLPDEMPMARVHEVITTLEDKLKLGCPEVYRVLIHPEPATDNHHH</sequence>
<dbReference type="InterPro" id="IPR027470">
    <property type="entry name" value="Cation_efflux_CTD"/>
</dbReference>
<evidence type="ECO:0000259" key="8">
    <source>
        <dbReference type="Pfam" id="PF16916"/>
    </source>
</evidence>
<dbReference type="RefSeq" id="WP_129208728.1">
    <property type="nucleotide sequence ID" value="NZ_BMGU01000004.1"/>
</dbReference>
<evidence type="ECO:0000256" key="5">
    <source>
        <dbReference type="ARBA" id="ARBA00022989"/>
    </source>
</evidence>
<dbReference type="InterPro" id="IPR058533">
    <property type="entry name" value="Cation_efflux_TM"/>
</dbReference>
<feature type="domain" description="Cation efflux protein cytoplasmic" evidence="8">
    <location>
        <begin position="238"/>
        <end position="309"/>
    </location>
</feature>
<comment type="subcellular location">
    <subcellularLocation>
        <location evidence="1">Membrane</location>
        <topology evidence="1">Multi-pass membrane protein</topology>
    </subcellularLocation>
</comment>
<keyword evidence="5" id="KW-1133">Transmembrane helix</keyword>
<evidence type="ECO:0000256" key="4">
    <source>
        <dbReference type="ARBA" id="ARBA00022692"/>
    </source>
</evidence>
<dbReference type="InterPro" id="IPR002524">
    <property type="entry name" value="Cation_efflux"/>
</dbReference>
<dbReference type="InterPro" id="IPR027469">
    <property type="entry name" value="Cation_efflux_TMD_sf"/>
</dbReference>
<dbReference type="InterPro" id="IPR036837">
    <property type="entry name" value="Cation_efflux_CTD_sf"/>
</dbReference>
<protein>
    <submittedName>
        <fullName evidence="9">Cation transporter</fullName>
    </submittedName>
</protein>
<dbReference type="GO" id="GO:0016020">
    <property type="term" value="C:membrane"/>
    <property type="evidence" value="ECO:0007669"/>
    <property type="project" value="UniProtKB-SubCell"/>
</dbReference>
<organism evidence="9 10">
    <name type="scientific">Silvibacterium dinghuense</name>
    <dbReference type="NCBI Taxonomy" id="1560006"/>
    <lineage>
        <taxon>Bacteria</taxon>
        <taxon>Pseudomonadati</taxon>
        <taxon>Acidobacteriota</taxon>
        <taxon>Terriglobia</taxon>
        <taxon>Terriglobales</taxon>
        <taxon>Acidobacteriaceae</taxon>
        <taxon>Silvibacterium</taxon>
    </lineage>
</organism>
<keyword evidence="10" id="KW-1185">Reference proteome</keyword>
<evidence type="ECO:0000313" key="9">
    <source>
        <dbReference type="EMBL" id="RXS95531.1"/>
    </source>
</evidence>
<dbReference type="PANTHER" id="PTHR43840:SF15">
    <property type="entry name" value="MITOCHONDRIAL METAL TRANSPORTER 1-RELATED"/>
    <property type="match status" value="1"/>
</dbReference>
<dbReference type="AlphaFoldDB" id="A0A4Q1SEL6"/>
<dbReference type="OrthoDB" id="9806522at2"/>
<proteinExistence type="inferred from homology"/>
<dbReference type="SUPFAM" id="SSF160240">
    <property type="entry name" value="Cation efflux protein cytoplasmic domain-like"/>
    <property type="match status" value="3"/>
</dbReference>
<evidence type="ECO:0000313" key="10">
    <source>
        <dbReference type="Proteomes" id="UP000290253"/>
    </source>
</evidence>
<dbReference type="GO" id="GO:0008324">
    <property type="term" value="F:monoatomic cation transmembrane transporter activity"/>
    <property type="evidence" value="ECO:0007669"/>
    <property type="project" value="InterPro"/>
</dbReference>
<keyword evidence="6" id="KW-0472">Membrane</keyword>
<evidence type="ECO:0000256" key="1">
    <source>
        <dbReference type="ARBA" id="ARBA00004141"/>
    </source>
</evidence>
<dbReference type="Gene3D" id="3.30.70.1350">
    <property type="entry name" value="Cation efflux protein, cytoplasmic domain"/>
    <property type="match status" value="3"/>
</dbReference>
<comment type="similarity">
    <text evidence="2">Belongs to the cation diffusion facilitator (CDF) transporter (TC 2.A.4) family.</text>
</comment>
<keyword evidence="4" id="KW-0812">Transmembrane</keyword>
<comment type="caution">
    <text evidence="9">The sequence shown here is derived from an EMBL/GenBank/DDBJ whole genome shotgun (WGS) entry which is preliminary data.</text>
</comment>
<feature type="domain" description="Cation efflux protein cytoplasmic" evidence="8">
    <location>
        <begin position="333"/>
        <end position="392"/>
    </location>
</feature>
<dbReference type="Proteomes" id="UP000290253">
    <property type="component" value="Unassembled WGS sequence"/>
</dbReference>
<feature type="domain" description="Cation efflux protein transmembrane" evidence="7">
    <location>
        <begin position="30"/>
        <end position="233"/>
    </location>
</feature>
<dbReference type="EMBL" id="SDMK01000002">
    <property type="protein sequence ID" value="RXS95531.1"/>
    <property type="molecule type" value="Genomic_DNA"/>
</dbReference>
<evidence type="ECO:0000256" key="6">
    <source>
        <dbReference type="ARBA" id="ARBA00023136"/>
    </source>
</evidence>
<evidence type="ECO:0000259" key="7">
    <source>
        <dbReference type="Pfam" id="PF01545"/>
    </source>
</evidence>
<reference evidence="9 10" key="1">
    <citation type="journal article" date="2016" name="Int. J. Syst. Evol. Microbiol.">
        <title>Acidipila dinghuensis sp. nov., an acidobacterium isolated from forest soil.</title>
        <authorList>
            <person name="Jiang Y.W."/>
            <person name="Wang J."/>
            <person name="Chen M.H."/>
            <person name="Lv Y.Y."/>
            <person name="Qiu L.H."/>
        </authorList>
    </citation>
    <scope>NUCLEOTIDE SEQUENCE [LARGE SCALE GENOMIC DNA]</scope>
    <source>
        <strain evidence="9 10">DHOF10</strain>
    </source>
</reference>
<dbReference type="InterPro" id="IPR050291">
    <property type="entry name" value="CDF_Transporter"/>
</dbReference>